<evidence type="ECO:0000313" key="17">
    <source>
        <dbReference type="EMBL" id="CAK9177563.1"/>
    </source>
</evidence>
<feature type="domain" description="RING-type" evidence="16">
    <location>
        <begin position="122"/>
        <end position="329"/>
    </location>
</feature>
<dbReference type="InterPro" id="IPR048962">
    <property type="entry name" value="ARIH1-like_UBL"/>
</dbReference>
<evidence type="ECO:0000256" key="13">
    <source>
        <dbReference type="PROSITE-ProRule" id="PRU00175"/>
    </source>
</evidence>
<organism evidence="17 18">
    <name type="scientific">Ilex paraguariensis</name>
    <name type="common">yerba mate</name>
    <dbReference type="NCBI Taxonomy" id="185542"/>
    <lineage>
        <taxon>Eukaryota</taxon>
        <taxon>Viridiplantae</taxon>
        <taxon>Streptophyta</taxon>
        <taxon>Embryophyta</taxon>
        <taxon>Tracheophyta</taxon>
        <taxon>Spermatophyta</taxon>
        <taxon>Magnoliopsida</taxon>
        <taxon>eudicotyledons</taxon>
        <taxon>Gunneridae</taxon>
        <taxon>Pentapetalae</taxon>
        <taxon>asterids</taxon>
        <taxon>campanulids</taxon>
        <taxon>Aquifoliales</taxon>
        <taxon>Aquifoliaceae</taxon>
        <taxon>Ilex</taxon>
    </lineage>
</organism>
<dbReference type="InterPro" id="IPR045840">
    <property type="entry name" value="Ariadne"/>
</dbReference>
<dbReference type="GO" id="GO:0008270">
    <property type="term" value="F:zinc ion binding"/>
    <property type="evidence" value="ECO:0007669"/>
    <property type="project" value="UniProtKB-KW"/>
</dbReference>
<keyword evidence="9" id="KW-0677">Repeat</keyword>
<dbReference type="SUPFAM" id="SSF57850">
    <property type="entry name" value="RING/U-box"/>
    <property type="match status" value="3"/>
</dbReference>
<evidence type="ECO:0000256" key="12">
    <source>
        <dbReference type="ARBA" id="ARBA00022833"/>
    </source>
</evidence>
<evidence type="ECO:0000256" key="4">
    <source>
        <dbReference type="ARBA" id="ARBA00004906"/>
    </source>
</evidence>
<keyword evidence="8" id="KW-0479">Metal-binding</keyword>
<comment type="similarity">
    <text evidence="5">Belongs to the RBR family. Ariadne subfamily.</text>
</comment>
<comment type="caution">
    <text evidence="17">The sequence shown here is derived from an EMBL/GenBank/DDBJ whole genome shotgun (WGS) entry which is preliminary data.</text>
</comment>
<feature type="region of interest" description="Disordered" evidence="14">
    <location>
        <begin position="1"/>
        <end position="45"/>
    </location>
</feature>
<dbReference type="Gene3D" id="3.30.40.10">
    <property type="entry name" value="Zinc/RING finger domain, C3HC4 (zinc finger)"/>
    <property type="match status" value="1"/>
</dbReference>
<keyword evidence="10 13" id="KW-0863">Zinc-finger</keyword>
<feature type="domain" description="RING-type" evidence="15">
    <location>
        <begin position="126"/>
        <end position="172"/>
    </location>
</feature>
<evidence type="ECO:0000256" key="14">
    <source>
        <dbReference type="SAM" id="MobiDB-lite"/>
    </source>
</evidence>
<dbReference type="InterPro" id="IPR001841">
    <property type="entry name" value="Znf_RING"/>
</dbReference>
<dbReference type="Pfam" id="PF01485">
    <property type="entry name" value="IBR"/>
    <property type="match status" value="1"/>
</dbReference>
<dbReference type="PROSITE" id="PS51873">
    <property type="entry name" value="TRIAD"/>
    <property type="match status" value="1"/>
</dbReference>
<evidence type="ECO:0000256" key="9">
    <source>
        <dbReference type="ARBA" id="ARBA00022737"/>
    </source>
</evidence>
<dbReference type="InterPro" id="IPR031127">
    <property type="entry name" value="E3_UB_ligase_RBR"/>
</dbReference>
<evidence type="ECO:0000256" key="8">
    <source>
        <dbReference type="ARBA" id="ARBA00022723"/>
    </source>
</evidence>
<dbReference type="SMART" id="SM00647">
    <property type="entry name" value="IBR"/>
    <property type="match status" value="2"/>
</dbReference>
<dbReference type="PANTHER" id="PTHR11685">
    <property type="entry name" value="RBR FAMILY RING FINGER AND IBR DOMAIN-CONTAINING"/>
    <property type="match status" value="1"/>
</dbReference>
<evidence type="ECO:0000256" key="6">
    <source>
        <dbReference type="ARBA" id="ARBA00012251"/>
    </source>
</evidence>
<keyword evidence="18" id="KW-1185">Reference proteome</keyword>
<evidence type="ECO:0000256" key="10">
    <source>
        <dbReference type="ARBA" id="ARBA00022771"/>
    </source>
</evidence>
<dbReference type="InterPro" id="IPR013083">
    <property type="entry name" value="Znf_RING/FYVE/PHD"/>
</dbReference>
<dbReference type="FunFam" id="1.20.120.1750:FF:000027">
    <property type="entry name" value="RBR-type E3 ubiquitin transferase"/>
    <property type="match status" value="1"/>
</dbReference>
<dbReference type="Pfam" id="PF21235">
    <property type="entry name" value="UBA_ARI1"/>
    <property type="match status" value="1"/>
</dbReference>
<reference evidence="17 18" key="1">
    <citation type="submission" date="2024-02" db="EMBL/GenBank/DDBJ databases">
        <authorList>
            <person name="Vignale AGUSTIN F."/>
            <person name="Sosa J E."/>
            <person name="Modenutti C."/>
        </authorList>
    </citation>
    <scope>NUCLEOTIDE SEQUENCE [LARGE SCALE GENOMIC DNA]</scope>
</reference>
<dbReference type="Proteomes" id="UP001642360">
    <property type="component" value="Unassembled WGS sequence"/>
</dbReference>
<comment type="pathway">
    <text evidence="4">Protein modification; protein ubiquitination.</text>
</comment>
<sequence>MDSEDDMFPVIDAKSLSDDSNGNNIGGCGDDTDNYDTDDNSASCDQQPYKVLNEDDIRQRQDDDIVSISLVLSVTRTASSILLRHYNWSVSAVHEAWFADEDGVREAVGLLKNPIVRFRSKRKLTCWICLEKRPADLMKNAGCGHLFCSTCWGTYISTSIGDGPGCLMLKCPDPSCVAAVGQDMIDMMVSDEDKRKYSRYLLRSYVEGSRKIKWCPGPGCDYAVEYDLGSGNYDVSCLCSYSFCWNCIEEAHRPLDCDTVAKWIAKNNSEAENTNWILAFTKPCPKCKRPIEKNHGCMHMTCRAPCGFEFCWVCLRKYPTCQASCNQYRENKGDDDEAATRMKAKNYIQRYTHYYERWATNKSSRQKALADLHLTQTLHIDKLGIKQAQSRAELKFLIEAWLQIVECRRVLSWSYAYGYYIPEHEHAKRQLFEYLQGDAEAGLERLHQCAEKELQPFLDAEGPSDDFNNFRKKLAGLTSVTRNFFENLVRAFENGLSDVDSQGACSKPQDQKAKHHQ</sequence>
<comment type="catalytic activity">
    <reaction evidence="1">
        <text>[E2 ubiquitin-conjugating enzyme]-S-ubiquitinyl-L-cysteine + [acceptor protein]-L-lysine = [E2 ubiquitin-conjugating enzyme]-L-cysteine + [acceptor protein]-N(6)-ubiquitinyl-L-lysine.</text>
        <dbReference type="EC" id="2.3.2.31"/>
    </reaction>
</comment>
<dbReference type="Gene3D" id="1.20.120.1750">
    <property type="match status" value="1"/>
</dbReference>
<protein>
    <recommendedName>
        <fullName evidence="6">RBR-type E3 ubiquitin transferase</fullName>
        <ecNumber evidence="6">2.3.2.31</ecNumber>
    </recommendedName>
</protein>
<dbReference type="Pfam" id="PF22605">
    <property type="entry name" value="IBR_2"/>
    <property type="match status" value="1"/>
</dbReference>
<dbReference type="InterPro" id="IPR002867">
    <property type="entry name" value="IBR_dom"/>
</dbReference>
<comment type="function">
    <text evidence="3">Might act as an E3 ubiquitin-protein ligase, or as part of E3 complex, which accepts ubiquitin from specific E2 ubiquitin-conjugating enzymes and then transfers it to substrates.</text>
</comment>
<dbReference type="CDD" id="cd20346">
    <property type="entry name" value="BRcat_RBR_ANKIB1"/>
    <property type="match status" value="1"/>
</dbReference>
<dbReference type="AlphaFoldDB" id="A0ABC8U722"/>
<proteinExistence type="inferred from homology"/>
<evidence type="ECO:0000256" key="11">
    <source>
        <dbReference type="ARBA" id="ARBA00022786"/>
    </source>
</evidence>
<comment type="cofactor">
    <cofactor evidence="2">
        <name>Zn(2+)</name>
        <dbReference type="ChEBI" id="CHEBI:29105"/>
    </cofactor>
</comment>
<keyword evidence="11" id="KW-0833">Ubl conjugation pathway</keyword>
<evidence type="ECO:0000313" key="18">
    <source>
        <dbReference type="Proteomes" id="UP001642360"/>
    </source>
</evidence>
<dbReference type="Pfam" id="PF19422">
    <property type="entry name" value="Ariadne"/>
    <property type="match status" value="1"/>
</dbReference>
<dbReference type="InterPro" id="IPR044066">
    <property type="entry name" value="TRIAD_supradom"/>
</dbReference>
<evidence type="ECO:0000256" key="3">
    <source>
        <dbReference type="ARBA" id="ARBA00003976"/>
    </source>
</evidence>
<dbReference type="EC" id="2.3.2.31" evidence="6"/>
<accession>A0ABC8U722</accession>
<evidence type="ECO:0000256" key="7">
    <source>
        <dbReference type="ARBA" id="ARBA00022679"/>
    </source>
</evidence>
<evidence type="ECO:0000259" key="15">
    <source>
        <dbReference type="PROSITE" id="PS50089"/>
    </source>
</evidence>
<gene>
    <name evidence="17" type="ORF">ILEXP_LOCUS47465</name>
</gene>
<name>A0ABC8U722_9AQUA</name>
<dbReference type="GO" id="GO:0061630">
    <property type="term" value="F:ubiquitin protein ligase activity"/>
    <property type="evidence" value="ECO:0007669"/>
    <property type="project" value="UniProtKB-EC"/>
</dbReference>
<evidence type="ECO:0000259" key="16">
    <source>
        <dbReference type="PROSITE" id="PS51873"/>
    </source>
</evidence>
<keyword evidence="12" id="KW-0862">Zinc</keyword>
<dbReference type="InterPro" id="IPR054694">
    <property type="entry name" value="Parkin-like_IBR"/>
</dbReference>
<dbReference type="FunFam" id="3.30.40.10:FF:000019">
    <property type="entry name" value="RBR-type E3 ubiquitin transferase"/>
    <property type="match status" value="1"/>
</dbReference>
<dbReference type="PROSITE" id="PS50089">
    <property type="entry name" value="ZF_RING_2"/>
    <property type="match status" value="1"/>
</dbReference>
<evidence type="ECO:0000256" key="5">
    <source>
        <dbReference type="ARBA" id="ARBA00005884"/>
    </source>
</evidence>
<keyword evidence="7" id="KW-0808">Transferase</keyword>
<evidence type="ECO:0000256" key="1">
    <source>
        <dbReference type="ARBA" id="ARBA00001798"/>
    </source>
</evidence>
<dbReference type="EMBL" id="CAUOFW020007079">
    <property type="protein sequence ID" value="CAK9177563.1"/>
    <property type="molecule type" value="Genomic_DNA"/>
</dbReference>
<evidence type="ECO:0000256" key="2">
    <source>
        <dbReference type="ARBA" id="ARBA00001947"/>
    </source>
</evidence>
<feature type="compositionally biased region" description="Acidic residues" evidence="14">
    <location>
        <begin position="30"/>
        <end position="39"/>
    </location>
</feature>